<dbReference type="PANTHER" id="PTHR12526:SF630">
    <property type="entry name" value="GLYCOSYLTRANSFERASE"/>
    <property type="match status" value="1"/>
</dbReference>
<keyword evidence="4" id="KW-1185">Reference proteome</keyword>
<dbReference type="OrthoDB" id="9814612at2"/>
<organism evidence="3 4">
    <name type="scientific">Meiothermus granaticius NBRC 107808</name>
    <dbReference type="NCBI Taxonomy" id="1227551"/>
    <lineage>
        <taxon>Bacteria</taxon>
        <taxon>Thermotogati</taxon>
        <taxon>Deinococcota</taxon>
        <taxon>Deinococci</taxon>
        <taxon>Thermales</taxon>
        <taxon>Thermaceae</taxon>
        <taxon>Meiothermus</taxon>
    </lineage>
</organism>
<dbReference type="SUPFAM" id="SSF53756">
    <property type="entry name" value="UDP-Glycosyltransferase/glycogen phosphorylase"/>
    <property type="match status" value="1"/>
</dbReference>
<evidence type="ECO:0000259" key="2">
    <source>
        <dbReference type="Pfam" id="PF13439"/>
    </source>
</evidence>
<feature type="domain" description="Glycosyl transferase family 1" evidence="1">
    <location>
        <begin position="182"/>
        <end position="342"/>
    </location>
</feature>
<name>A0A399F5C2_9DEIN</name>
<dbReference type="PANTHER" id="PTHR12526">
    <property type="entry name" value="GLYCOSYLTRANSFERASE"/>
    <property type="match status" value="1"/>
</dbReference>
<feature type="domain" description="Glycosyltransferase subfamily 4-like N-terminal" evidence="2">
    <location>
        <begin position="17"/>
        <end position="177"/>
    </location>
</feature>
<reference evidence="3 4" key="1">
    <citation type="submission" date="2018-08" db="EMBL/GenBank/DDBJ databases">
        <title>Meiothermus granaticius genome AF-68 sequencing project.</title>
        <authorList>
            <person name="Da Costa M.S."/>
            <person name="Albuquerque L."/>
            <person name="Raposo P."/>
            <person name="Froufe H.J.C."/>
            <person name="Barroso C.S."/>
            <person name="Egas C."/>
        </authorList>
    </citation>
    <scope>NUCLEOTIDE SEQUENCE [LARGE SCALE GENOMIC DNA]</scope>
    <source>
        <strain evidence="3 4">AF-68</strain>
    </source>
</reference>
<evidence type="ECO:0000259" key="1">
    <source>
        <dbReference type="Pfam" id="PF00534"/>
    </source>
</evidence>
<dbReference type="EC" id="2.4.-.-" evidence="3"/>
<gene>
    <name evidence="3" type="primary">epsD_4</name>
    <name evidence="3" type="ORF">Mgrana_02148</name>
</gene>
<dbReference type="Proteomes" id="UP000266178">
    <property type="component" value="Unassembled WGS sequence"/>
</dbReference>
<sequence>MIRRNRILIAITRAERGGAPKHVVDLIIGLREKYELCLAIGEEGYVVDEVRKAGVPVHIIPSLQRNISPLKDLRAIYSFSKLVKSFQPDLIHGHTFKAGMVSRLAGALNRVPVVYTPHGWSFMDRAPKVWQIAAPPIEWFLGLLTRKVICVSEDEYNLAVKRGVISATKLTVIHNGIGDDPHRARPGAHGDPTQIIMVARFAPPKAYGLLIRTVAGLEIPFKLLLVGEGPLEQEAKNLVLQLGLSDRVHFLGTRADIPQLLAQSHIMVLSTNWEGLPIILLEGMRAGLPIVATDVGGNREVIRDGETGLLVPAGSIEALRSALHKLIVSPPLREAMGKAGRLRYEKHFMLERQMQKTIALYESILNNESSK</sequence>
<dbReference type="InterPro" id="IPR028098">
    <property type="entry name" value="Glyco_trans_4-like_N"/>
</dbReference>
<accession>A0A399F5C2</accession>
<dbReference type="Pfam" id="PF13439">
    <property type="entry name" value="Glyco_transf_4"/>
    <property type="match status" value="1"/>
</dbReference>
<comment type="caution">
    <text evidence="3">The sequence shown here is derived from an EMBL/GenBank/DDBJ whole genome shotgun (WGS) entry which is preliminary data.</text>
</comment>
<keyword evidence="3" id="KW-0328">Glycosyltransferase</keyword>
<dbReference type="Gene3D" id="3.40.50.2000">
    <property type="entry name" value="Glycogen Phosphorylase B"/>
    <property type="match status" value="2"/>
</dbReference>
<keyword evidence="3" id="KW-0808">Transferase</keyword>
<evidence type="ECO:0000313" key="3">
    <source>
        <dbReference type="EMBL" id="RIH91967.1"/>
    </source>
</evidence>
<proteinExistence type="predicted"/>
<dbReference type="AlphaFoldDB" id="A0A399F5C2"/>
<dbReference type="InterPro" id="IPR001296">
    <property type="entry name" value="Glyco_trans_1"/>
</dbReference>
<dbReference type="CDD" id="cd03808">
    <property type="entry name" value="GT4_CapM-like"/>
    <property type="match status" value="1"/>
</dbReference>
<evidence type="ECO:0000313" key="4">
    <source>
        <dbReference type="Proteomes" id="UP000266178"/>
    </source>
</evidence>
<dbReference type="Pfam" id="PF00534">
    <property type="entry name" value="Glycos_transf_1"/>
    <property type="match status" value="1"/>
</dbReference>
<dbReference type="RefSeq" id="WP_119357618.1">
    <property type="nucleotide sequence ID" value="NZ_BJXM01000010.1"/>
</dbReference>
<dbReference type="GO" id="GO:0016757">
    <property type="term" value="F:glycosyltransferase activity"/>
    <property type="evidence" value="ECO:0007669"/>
    <property type="project" value="UniProtKB-KW"/>
</dbReference>
<protein>
    <submittedName>
        <fullName evidence="3">Putative glycosyltransferase EpsD</fullName>
        <ecNumber evidence="3">2.4.-.-</ecNumber>
    </submittedName>
</protein>
<dbReference type="EMBL" id="QWLB01000028">
    <property type="protein sequence ID" value="RIH91967.1"/>
    <property type="molecule type" value="Genomic_DNA"/>
</dbReference>